<dbReference type="SUPFAM" id="SSF52540">
    <property type="entry name" value="P-loop containing nucleoside triphosphate hydrolases"/>
    <property type="match status" value="1"/>
</dbReference>
<feature type="domain" description="Helicase ATP-binding" evidence="10">
    <location>
        <begin position="357"/>
        <end position="525"/>
    </location>
</feature>
<dbReference type="PROSITE" id="PS51192">
    <property type="entry name" value="HELICASE_ATP_BIND_1"/>
    <property type="match status" value="1"/>
</dbReference>
<feature type="compositionally biased region" description="Basic and acidic residues" evidence="9">
    <location>
        <begin position="1439"/>
        <end position="1453"/>
    </location>
</feature>
<evidence type="ECO:0000259" key="10">
    <source>
        <dbReference type="PROSITE" id="PS51192"/>
    </source>
</evidence>
<keyword evidence="4" id="KW-0378">Hydrolase</keyword>
<dbReference type="InterPro" id="IPR044749">
    <property type="entry name" value="FANCM_DEXDc"/>
</dbReference>
<dbReference type="InterPro" id="IPR006935">
    <property type="entry name" value="Helicase/UvrB_N"/>
</dbReference>
<feature type="compositionally biased region" description="Polar residues" evidence="9">
    <location>
        <begin position="97"/>
        <end position="106"/>
    </location>
</feature>
<dbReference type="PANTHER" id="PTHR14025">
    <property type="entry name" value="FANCONI ANEMIA GROUP M FANCM FAMILY MEMBER"/>
    <property type="match status" value="1"/>
</dbReference>
<accession>A0A9P6KEV8</accession>
<proteinExistence type="inferred from homology"/>
<dbReference type="GO" id="GO:0016787">
    <property type="term" value="F:hydrolase activity"/>
    <property type="evidence" value="ECO:0007669"/>
    <property type="project" value="UniProtKB-KW"/>
</dbReference>
<dbReference type="Proteomes" id="UP000780801">
    <property type="component" value="Unassembled WGS sequence"/>
</dbReference>
<comment type="similarity">
    <text evidence="2 8">Belongs to the DEAD box helicase family. DEAH subfamily. FANCM sub-subfamily.</text>
</comment>
<dbReference type="InterPro" id="IPR027417">
    <property type="entry name" value="P-loop_NTPase"/>
</dbReference>
<feature type="region of interest" description="Disordered" evidence="9">
    <location>
        <begin position="1472"/>
        <end position="1541"/>
    </location>
</feature>
<gene>
    <name evidence="12" type="ORF">BGW38_000397</name>
</gene>
<dbReference type="SMART" id="SM00490">
    <property type="entry name" value="HELICc"/>
    <property type="match status" value="1"/>
</dbReference>
<dbReference type="Gene3D" id="1.20.1320.20">
    <property type="entry name" value="hef helicase domain"/>
    <property type="match status" value="1"/>
</dbReference>
<reference evidence="12" key="1">
    <citation type="journal article" date="2020" name="Fungal Divers.">
        <title>Resolving the Mortierellaceae phylogeny through synthesis of multi-gene phylogenetics and phylogenomics.</title>
        <authorList>
            <person name="Vandepol N."/>
            <person name="Liber J."/>
            <person name="Desiro A."/>
            <person name="Na H."/>
            <person name="Kennedy M."/>
            <person name="Barry K."/>
            <person name="Grigoriev I.V."/>
            <person name="Miller A.N."/>
            <person name="O'Donnell K."/>
            <person name="Stajich J.E."/>
            <person name="Bonito G."/>
        </authorList>
    </citation>
    <scope>NUCLEOTIDE SEQUENCE</scope>
    <source>
        <strain evidence="12">KOD1015</strain>
    </source>
</reference>
<dbReference type="GO" id="GO:0045003">
    <property type="term" value="P:double-strand break repair via synthesis-dependent strand annealing"/>
    <property type="evidence" value="ECO:0007669"/>
    <property type="project" value="TreeGrafter"/>
</dbReference>
<keyword evidence="13" id="KW-1185">Reference proteome</keyword>
<dbReference type="PANTHER" id="PTHR14025:SF20">
    <property type="entry name" value="FANCONI ANEMIA GROUP M PROTEIN"/>
    <property type="match status" value="1"/>
</dbReference>
<evidence type="ECO:0000256" key="8">
    <source>
        <dbReference type="RuleBase" id="RU367027"/>
    </source>
</evidence>
<feature type="domain" description="Helicase C-terminal" evidence="11">
    <location>
        <begin position="777"/>
        <end position="943"/>
    </location>
</feature>
<comment type="function">
    <text evidence="8">ATP-dependent DNA helicase involved in DNA damage repair by homologous recombination and in genome maintenance. Capable of unwinding D-loops. Plays a role in limiting crossover recombinants during mitotic DNA double-strand break (DSB) repair. Component of a FANCM-MHF complex which promotes gene conversion at blocked replication forks, probably by reversal of the stalled fork.</text>
</comment>
<evidence type="ECO:0000313" key="12">
    <source>
        <dbReference type="EMBL" id="KAF9582293.1"/>
    </source>
</evidence>
<dbReference type="GO" id="GO:0005524">
    <property type="term" value="F:ATP binding"/>
    <property type="evidence" value="ECO:0007669"/>
    <property type="project" value="UniProtKB-UniRule"/>
</dbReference>
<dbReference type="InterPro" id="IPR014001">
    <property type="entry name" value="Helicase_ATP-bd"/>
</dbReference>
<feature type="compositionally biased region" description="Polar residues" evidence="9">
    <location>
        <begin position="1410"/>
        <end position="1438"/>
    </location>
</feature>
<sequence>MSGLGDSAELDDFDLGDLDALDLDLAEEEELTKPQAGPSTNVGRNAMNNTTNGWTNPRTGQNSMSRPNNTHNPYRISGNSRLQDNAPQASPRGSGFGNTRLQSTANPAPLDEFDEFGDLDNDDALLDESDLLESPAPTNPTRPYLGASSNGQQSLSSFLQRPPQRQAQPNRASTSIAAQGQRGQIQQPPVPQQQQQPVKYFSIFSGAQQQQQQKTTAGNNNRMPSAGQQPPQRTMSSSNMDNPAPNAFQRMGSFGNNSTVRPGNSLGQPNGQLQAQRSFSFGASGQTPASAPSIVSSGSIISRTDPNNDFTTDIWRSQETSSTAHAQPPTHHSMDHQAILTWQYPINYPKRDYQYNIIRRALFTNTLVSLPTGLGKTFIAAVVMLNYYRWFPQSKIIFMAPTRPLVNQQIEACFNIVGIPQEDTIELTGQQNSESRKEHWKERRVVFCTPQVAQNDIKSGICPADAIVCLVFDEAHRATGRYAYSEVIRMLEGRNRDIRIMALTATPGSDVRTVQQVVQNLKIAKIELRTEDSMDLQRYVFKRVVQEKVVPCGPEISRIRDRFMRLMRPFLDRLSKHGILRTTDPAQLSRFIILQGRDAYIREHPQHSALKSMILKYANVAMGLVHAYDLLVVHGIKSFYANMDPFTKPNSNTTGSRNNSSGSSAGSKPHKGAGSKRKYPGDDDDDSGNDGNGNGNGNGKDDEARRSLALRAMEEVPDFMRMMEELRQRMKHPDFMSHPKLERLIGVVVQHFLDHQDEVDSRNQAMALQRAEAVDNRLNDAEFEGEEDSGTKMQTRVIVFANYRESVEEISRVLDQHRPLIKVQSFIGQATTKGKKGISQKEQQRVVADFQKGEHNVLVATSIGEEGLDIGDVDLIVCYDSHASPIRMLQRMGRTGRKRKGKICLLLSEGQEEQKYRRSVNQYKNVQKAITQGQVQYYPHSVRILPNGPLPECNLVHINVPEYVAVTSKRKKRKIGGGMGENGVGVRGDAGAFLDEAELARFQRRYRLPKRDVRVIKFTEACQKRHSKKRMDKVSIIGHSTRTVNYHRIMNRISDSRVEQSFAGGAEMFSLKGPYDSYGRRMMSLLDEADIARLPNRGTLEKTTDMGPSKPKIPAARKDAGKSLANKGKRAATKLDLSTGPNASKGKAKSIETYLRDTKLSDDEVDMEIMGGLGPGLDRSFSIPDYGRDFDDYDQFDNTVFHDRAESPPLFSEDILDAGWRDDEPVKYKATDVQTKPTGIWAVEEEEEDVPLIPGFDFREVPESPLWHAPDPLLCSKRQLTEHASRGVDTDKSNSERQRTVAVSFTVIELPPVPERRRWYQPKPRTVDSSMDKTSSPMFTKMNQQPQQQTPKKDMTATTEEILFIESSQEDPDLYQGSKPKIMEGETKTTGAGSRLGEKPLSTPRPYSALNESKSWVPNNMSMKTMRPSQSAGYQSQIRGERSKELFGTKSSKEGSNSFEDLKLSQKTLSFFSQRSGQQQQQQQTREYGTIARNEPKQSPSSVRIWGNESDDDNDYGLNISRSSGFGDMDLDEFDDDFDDE</sequence>
<evidence type="ECO:0000256" key="2">
    <source>
        <dbReference type="ARBA" id="ARBA00009889"/>
    </source>
</evidence>
<dbReference type="Pfam" id="PF00271">
    <property type="entry name" value="Helicase_C"/>
    <property type="match status" value="1"/>
</dbReference>
<keyword evidence="6" id="KW-0067">ATP-binding</keyword>
<dbReference type="InterPro" id="IPR039686">
    <property type="entry name" value="FANCM/Mph1-like_ID"/>
</dbReference>
<dbReference type="Pfam" id="PF04851">
    <property type="entry name" value="ResIII"/>
    <property type="match status" value="1"/>
</dbReference>
<comment type="subunit">
    <text evidence="8">Interacts with the MHF histone-fold complex to form the FANCM-MHF complex.</text>
</comment>
<feature type="compositionally biased region" description="Low complexity" evidence="9">
    <location>
        <begin position="160"/>
        <end position="198"/>
    </location>
</feature>
<dbReference type="InterPro" id="IPR001650">
    <property type="entry name" value="Helicase_C-like"/>
</dbReference>
<evidence type="ECO:0000256" key="3">
    <source>
        <dbReference type="ARBA" id="ARBA00022741"/>
    </source>
</evidence>
<dbReference type="EC" id="3.6.4.12" evidence="8"/>
<dbReference type="CDD" id="cd18801">
    <property type="entry name" value="SF2_C_FANCM_Hef"/>
    <property type="match status" value="1"/>
</dbReference>
<keyword evidence="7" id="KW-0539">Nucleus</keyword>
<comment type="catalytic activity">
    <reaction evidence="8">
        <text>ATP + H2O = ADP + phosphate + H(+)</text>
        <dbReference type="Rhea" id="RHEA:13065"/>
        <dbReference type="ChEBI" id="CHEBI:15377"/>
        <dbReference type="ChEBI" id="CHEBI:15378"/>
        <dbReference type="ChEBI" id="CHEBI:30616"/>
        <dbReference type="ChEBI" id="CHEBI:43474"/>
        <dbReference type="ChEBI" id="CHEBI:456216"/>
        <dbReference type="EC" id="3.6.4.12"/>
    </reaction>
</comment>
<feature type="compositionally biased region" description="Low complexity" evidence="9">
    <location>
        <begin position="650"/>
        <end position="667"/>
    </location>
</feature>
<protein>
    <recommendedName>
        <fullName evidence="8">ATP-dependent DNA helicase</fullName>
        <ecNumber evidence="8">3.6.4.12</ecNumber>
    </recommendedName>
</protein>
<feature type="region of interest" description="Disordered" evidence="9">
    <location>
        <begin position="650"/>
        <end position="703"/>
    </location>
</feature>
<comment type="subcellular location">
    <subcellularLocation>
        <location evidence="1 8">Nucleus</location>
    </subcellularLocation>
</comment>
<name>A0A9P6KEV8_9FUNG</name>
<feature type="compositionally biased region" description="Acidic residues" evidence="9">
    <location>
        <begin position="1529"/>
        <end position="1541"/>
    </location>
</feature>
<evidence type="ECO:0000256" key="4">
    <source>
        <dbReference type="ARBA" id="ARBA00022801"/>
    </source>
</evidence>
<evidence type="ECO:0000256" key="1">
    <source>
        <dbReference type="ARBA" id="ARBA00004123"/>
    </source>
</evidence>
<dbReference type="GO" id="GO:0036297">
    <property type="term" value="P:interstrand cross-link repair"/>
    <property type="evidence" value="ECO:0007669"/>
    <property type="project" value="TreeGrafter"/>
</dbReference>
<dbReference type="FunFam" id="3.40.50.300:FF:000861">
    <property type="entry name" value="Fanconi anemia, complementation group M"/>
    <property type="match status" value="1"/>
</dbReference>
<dbReference type="CDD" id="cd12091">
    <property type="entry name" value="FANCM_ID"/>
    <property type="match status" value="1"/>
</dbReference>
<dbReference type="Gene3D" id="3.40.50.300">
    <property type="entry name" value="P-loop containing nucleotide triphosphate hydrolases"/>
    <property type="match status" value="2"/>
</dbReference>
<feature type="compositionally biased region" description="Acidic residues" evidence="9">
    <location>
        <begin position="111"/>
        <end position="131"/>
    </location>
</feature>
<feature type="compositionally biased region" description="Polar residues" evidence="9">
    <location>
        <begin position="1327"/>
        <end position="1350"/>
    </location>
</feature>
<evidence type="ECO:0000256" key="6">
    <source>
        <dbReference type="ARBA" id="ARBA00022840"/>
    </source>
</evidence>
<keyword evidence="5" id="KW-0347">Helicase</keyword>
<keyword evidence="3" id="KW-0547">Nucleotide-binding</keyword>
<dbReference type="SMART" id="SM00487">
    <property type="entry name" value="DEXDc"/>
    <property type="match status" value="1"/>
</dbReference>
<feature type="region of interest" description="Disordered" evidence="9">
    <location>
        <begin position="25"/>
        <end position="313"/>
    </location>
</feature>
<feature type="compositionally biased region" description="Polar residues" evidence="9">
    <location>
        <begin position="214"/>
        <end position="241"/>
    </location>
</feature>
<dbReference type="OrthoDB" id="164902at2759"/>
<dbReference type="PROSITE" id="PS51194">
    <property type="entry name" value="HELICASE_CTER"/>
    <property type="match status" value="1"/>
</dbReference>
<comment type="caution">
    <text evidence="12">The sequence shown here is derived from an EMBL/GenBank/DDBJ whole genome shotgun (WGS) entry which is preliminary data.</text>
</comment>
<organism evidence="12 13">
    <name type="scientific">Lunasporangiospora selenospora</name>
    <dbReference type="NCBI Taxonomy" id="979761"/>
    <lineage>
        <taxon>Eukaryota</taxon>
        <taxon>Fungi</taxon>
        <taxon>Fungi incertae sedis</taxon>
        <taxon>Mucoromycota</taxon>
        <taxon>Mortierellomycotina</taxon>
        <taxon>Mortierellomycetes</taxon>
        <taxon>Mortierellales</taxon>
        <taxon>Mortierellaceae</taxon>
        <taxon>Lunasporangiospora</taxon>
    </lineage>
</organism>
<feature type="compositionally biased region" description="Polar residues" evidence="9">
    <location>
        <begin position="254"/>
        <end position="313"/>
    </location>
</feature>
<dbReference type="CDD" id="cd18033">
    <property type="entry name" value="DEXDc_FANCM"/>
    <property type="match status" value="1"/>
</dbReference>
<dbReference type="GO" id="GO:0009378">
    <property type="term" value="F:four-way junction helicase activity"/>
    <property type="evidence" value="ECO:0007669"/>
    <property type="project" value="TreeGrafter"/>
</dbReference>
<dbReference type="GO" id="GO:0000400">
    <property type="term" value="F:four-way junction DNA binding"/>
    <property type="evidence" value="ECO:0007669"/>
    <property type="project" value="TreeGrafter"/>
</dbReference>
<feature type="compositionally biased region" description="Polar residues" evidence="9">
    <location>
        <begin position="147"/>
        <end position="159"/>
    </location>
</feature>
<dbReference type="EMBL" id="JAABOA010001105">
    <property type="protein sequence ID" value="KAF9582293.1"/>
    <property type="molecule type" value="Genomic_DNA"/>
</dbReference>
<feature type="compositionally biased region" description="Polar residues" evidence="9">
    <location>
        <begin position="37"/>
        <end position="88"/>
    </location>
</feature>
<dbReference type="GO" id="GO:0043138">
    <property type="term" value="F:3'-5' DNA helicase activity"/>
    <property type="evidence" value="ECO:0007669"/>
    <property type="project" value="InterPro"/>
</dbReference>
<evidence type="ECO:0000256" key="5">
    <source>
        <dbReference type="ARBA" id="ARBA00022806"/>
    </source>
</evidence>
<dbReference type="GO" id="GO:0005634">
    <property type="term" value="C:nucleus"/>
    <property type="evidence" value="ECO:0007669"/>
    <property type="project" value="UniProtKB-SubCell"/>
</dbReference>
<evidence type="ECO:0000256" key="9">
    <source>
        <dbReference type="SAM" id="MobiDB-lite"/>
    </source>
</evidence>
<evidence type="ECO:0000259" key="11">
    <source>
        <dbReference type="PROSITE" id="PS51194"/>
    </source>
</evidence>
<evidence type="ECO:0000256" key="7">
    <source>
        <dbReference type="ARBA" id="ARBA00023242"/>
    </source>
</evidence>
<feature type="region of interest" description="Disordered" evidence="9">
    <location>
        <begin position="1098"/>
        <end position="1131"/>
    </location>
</feature>
<feature type="region of interest" description="Disordered" evidence="9">
    <location>
        <begin position="1323"/>
        <end position="1460"/>
    </location>
</feature>
<feature type="compositionally biased region" description="Basic residues" evidence="9">
    <location>
        <begin position="668"/>
        <end position="678"/>
    </location>
</feature>
<evidence type="ECO:0000313" key="13">
    <source>
        <dbReference type="Proteomes" id="UP000780801"/>
    </source>
</evidence>